<name>A0A0H1BQY0_9EURO</name>
<comment type="caution">
    <text evidence="1">The sequence shown here is derived from an EMBL/GenBank/DDBJ whole genome shotgun (WGS) entry which is preliminary data.</text>
</comment>
<reference evidence="2" key="1">
    <citation type="journal article" date="2015" name="PLoS Genet.">
        <title>The dynamic genome and transcriptome of the human fungal pathogen Blastomyces and close relative Emmonsia.</title>
        <authorList>
            <person name="Munoz J.F."/>
            <person name="Gauthier G.M."/>
            <person name="Desjardins C.A."/>
            <person name="Gallo J.E."/>
            <person name="Holder J."/>
            <person name="Sullivan T.D."/>
            <person name="Marty A.J."/>
            <person name="Carmen J.C."/>
            <person name="Chen Z."/>
            <person name="Ding L."/>
            <person name="Gujja S."/>
            <person name="Magrini V."/>
            <person name="Misas E."/>
            <person name="Mitreva M."/>
            <person name="Priest M."/>
            <person name="Saif S."/>
            <person name="Whiston E.A."/>
            <person name="Young S."/>
            <person name="Zeng Q."/>
            <person name="Goldman W.E."/>
            <person name="Mardis E.R."/>
            <person name="Taylor J.W."/>
            <person name="McEwen J.G."/>
            <person name="Clay O.K."/>
            <person name="Klein B.S."/>
            <person name="Cuomo C.A."/>
        </authorList>
    </citation>
    <scope>NUCLEOTIDE SEQUENCE [LARGE SCALE GENOMIC DNA]</scope>
    <source>
        <strain evidence="2">UAMH 139</strain>
    </source>
</reference>
<protein>
    <submittedName>
        <fullName evidence="1">Uncharacterized protein</fullName>
    </submittedName>
</protein>
<organism evidence="1 2">
    <name type="scientific">Blastomyces silverae</name>
    <dbReference type="NCBI Taxonomy" id="2060906"/>
    <lineage>
        <taxon>Eukaryota</taxon>
        <taxon>Fungi</taxon>
        <taxon>Dikarya</taxon>
        <taxon>Ascomycota</taxon>
        <taxon>Pezizomycotina</taxon>
        <taxon>Eurotiomycetes</taxon>
        <taxon>Eurotiomycetidae</taxon>
        <taxon>Onygenales</taxon>
        <taxon>Ajellomycetaceae</taxon>
        <taxon>Blastomyces</taxon>
    </lineage>
</organism>
<dbReference type="OrthoDB" id="3501153at2759"/>
<gene>
    <name evidence="1" type="ORF">EMPG_11627</name>
</gene>
<dbReference type="STRING" id="2060906.A0A0H1BQY0"/>
<dbReference type="Proteomes" id="UP000053573">
    <property type="component" value="Unassembled WGS sequence"/>
</dbReference>
<evidence type="ECO:0000313" key="1">
    <source>
        <dbReference type="EMBL" id="KLJ13437.1"/>
    </source>
</evidence>
<evidence type="ECO:0000313" key="2">
    <source>
        <dbReference type="Proteomes" id="UP000053573"/>
    </source>
</evidence>
<keyword evidence="2" id="KW-1185">Reference proteome</keyword>
<dbReference type="PANTHER" id="PTHR35896">
    <property type="entry name" value="IG-LIKE DOMAIN-CONTAINING PROTEIN"/>
    <property type="match status" value="1"/>
</dbReference>
<dbReference type="PANTHER" id="PTHR35896:SF3">
    <property type="entry name" value="MAJOR FACILITATOR SUPERFAMILY TRANSPORTER"/>
    <property type="match status" value="1"/>
</dbReference>
<dbReference type="AlphaFoldDB" id="A0A0H1BQY0"/>
<dbReference type="InterPro" id="IPR053008">
    <property type="entry name" value="Phomopsin_biosynth_assoc"/>
</dbReference>
<accession>A0A0H1BQY0</accession>
<sequence length="242" mass="27727">MEKHQDIPSIIDHDTESLEPLLPEEHVTSGPKRMSLSRLCLSALKILTLTLLVAITIHKYFSSSPSTSSLHTASLRVIPPVELQHTQSAYEARCGNSPAEARQLGCRFDMISFSWQHTDCWDETLYMRFLTRYKTTWYWETLDGEPVPADEVLAGQHQVLNTTWGFYIVHCLYAMERAAQGSPASRLTRVDARRRLLEDWSPPYLHAKQCMLDLMNPGRHARTTMMTTTRMWYPACEPISAN</sequence>
<dbReference type="EMBL" id="LDEV01000349">
    <property type="protein sequence ID" value="KLJ13437.1"/>
    <property type="molecule type" value="Genomic_DNA"/>
</dbReference>
<proteinExistence type="predicted"/>